<name>A0A4U1CKB7_9SPHI</name>
<dbReference type="RefSeq" id="WP_136835345.1">
    <property type="nucleotide sequence ID" value="NZ_SWBQ01000002.1"/>
</dbReference>
<evidence type="ECO:0000313" key="1">
    <source>
        <dbReference type="EMBL" id="TKC07076.1"/>
    </source>
</evidence>
<dbReference type="OrthoDB" id="1521716at2"/>
<evidence type="ECO:0008006" key="3">
    <source>
        <dbReference type="Google" id="ProtNLM"/>
    </source>
</evidence>
<gene>
    <name evidence="1" type="ORF">FA047_07400</name>
</gene>
<dbReference type="PANTHER" id="PTHR41339">
    <property type="entry name" value="LIPL48"/>
    <property type="match status" value="1"/>
</dbReference>
<dbReference type="PANTHER" id="PTHR41339:SF1">
    <property type="entry name" value="SECRETED PROTEIN"/>
    <property type="match status" value="1"/>
</dbReference>
<sequence length="401" mass="42283">MKKVFYAMAIAASVFTGCSSDDDEPIVKAPVEGEISGDITSNKTFAYGNYTLKGMVKIAAGVTVTIEKGSTITADKRDGEDGLVVLKNGILIANGTADEPIVLTEQSKTAGSWAGIIMYGDAPIITTGAATSAKSEDGLNESYGGNNENHSSGSLKYVRVEYAGQVITTNNKEHNGFSFYAVGAGTVLENLVSYKGNDDGFEFYGGTVSAKNLISYGNSDDSFDWQDSWKGQANTNWFAYQTVKANYGMEVEAKGNNNAFFPKVTNITLRRATGTTTEAPGGTEIQLDAFQFKSNGNGDFSNIVIDGYVNQTTPTSVTGGAVQVLDLNTYNNQVLGGKIKLTNVKITNTPTLFISGAVTFTLNAASFLPGTNWGPTTTATGASLTAGKWATIDGVNLLANL</sequence>
<organism evidence="1 2">
    <name type="scientific">Pedobacter frigoris</name>
    <dbReference type="NCBI Taxonomy" id="2571272"/>
    <lineage>
        <taxon>Bacteria</taxon>
        <taxon>Pseudomonadati</taxon>
        <taxon>Bacteroidota</taxon>
        <taxon>Sphingobacteriia</taxon>
        <taxon>Sphingobacteriales</taxon>
        <taxon>Sphingobacteriaceae</taxon>
        <taxon>Pedobacter</taxon>
    </lineage>
</organism>
<comment type="caution">
    <text evidence="1">The sequence shown here is derived from an EMBL/GenBank/DDBJ whole genome shotgun (WGS) entry which is preliminary data.</text>
</comment>
<dbReference type="EMBL" id="SWBQ01000002">
    <property type="protein sequence ID" value="TKC07076.1"/>
    <property type="molecule type" value="Genomic_DNA"/>
</dbReference>
<dbReference type="AlphaFoldDB" id="A0A4U1CKB7"/>
<proteinExistence type="predicted"/>
<evidence type="ECO:0000313" key="2">
    <source>
        <dbReference type="Proteomes" id="UP000307244"/>
    </source>
</evidence>
<dbReference type="PROSITE" id="PS51257">
    <property type="entry name" value="PROKAR_LIPOPROTEIN"/>
    <property type="match status" value="1"/>
</dbReference>
<dbReference type="Proteomes" id="UP000307244">
    <property type="component" value="Unassembled WGS sequence"/>
</dbReference>
<accession>A0A4U1CKB7</accession>
<keyword evidence="2" id="KW-1185">Reference proteome</keyword>
<reference evidence="1 2" key="1">
    <citation type="submission" date="2019-04" db="EMBL/GenBank/DDBJ databases">
        <title>Pedobacter sp. RP-3-15 sp. nov., isolated from Arctic soil.</title>
        <authorList>
            <person name="Dahal R.H."/>
            <person name="Kim D.-U."/>
        </authorList>
    </citation>
    <scope>NUCLEOTIDE SEQUENCE [LARGE SCALE GENOMIC DNA]</scope>
    <source>
        <strain evidence="1 2">RP-3-15</strain>
    </source>
</reference>
<protein>
    <recommendedName>
        <fullName evidence="3">Lipoprotein</fullName>
    </recommendedName>
</protein>